<dbReference type="PANTHER" id="PTHR40394">
    <property type="entry name" value="LIPOPROTEIN-RELATED"/>
    <property type="match status" value="1"/>
</dbReference>
<gene>
    <name evidence="1" type="ORF">METZ01_LOCUS402960</name>
</gene>
<dbReference type="GO" id="GO:0020037">
    <property type="term" value="F:heme binding"/>
    <property type="evidence" value="ECO:0007669"/>
    <property type="project" value="InterPro"/>
</dbReference>
<protein>
    <recommendedName>
        <fullName evidence="2">Cytochrome c domain-containing protein</fullName>
    </recommendedName>
</protein>
<dbReference type="InterPro" id="IPR036909">
    <property type="entry name" value="Cyt_c-like_dom_sf"/>
</dbReference>
<name>A0A382VU31_9ZZZZ</name>
<dbReference type="Gene3D" id="1.10.760.10">
    <property type="entry name" value="Cytochrome c-like domain"/>
    <property type="match status" value="1"/>
</dbReference>
<evidence type="ECO:0008006" key="2">
    <source>
        <dbReference type="Google" id="ProtNLM"/>
    </source>
</evidence>
<dbReference type="GO" id="GO:0009055">
    <property type="term" value="F:electron transfer activity"/>
    <property type="evidence" value="ECO:0007669"/>
    <property type="project" value="InterPro"/>
</dbReference>
<sequence>MTQIVRQSSRVTNRVIVTVVALATVLSAAGCDLRQRMYDQEKYEAHEATTFFKDGLTSRAPIEGTVARGGLRLDTHLYEGKVSGELATTLPPSIEFNRALLERGQQRYNIYCTPCHDRTGSGNGIVVQRGLKQPPSLH</sequence>
<feature type="non-terminal residue" evidence="1">
    <location>
        <position position="138"/>
    </location>
</feature>
<reference evidence="1" key="1">
    <citation type="submission" date="2018-05" db="EMBL/GenBank/DDBJ databases">
        <authorList>
            <person name="Lanie J.A."/>
            <person name="Ng W.-L."/>
            <person name="Kazmierczak K.M."/>
            <person name="Andrzejewski T.M."/>
            <person name="Davidsen T.M."/>
            <person name="Wayne K.J."/>
            <person name="Tettelin H."/>
            <person name="Glass J.I."/>
            <person name="Rusch D."/>
            <person name="Podicherti R."/>
            <person name="Tsui H.-C.T."/>
            <person name="Winkler M.E."/>
        </authorList>
    </citation>
    <scope>NUCLEOTIDE SEQUENCE</scope>
</reference>
<dbReference type="AlphaFoldDB" id="A0A382VU31"/>
<dbReference type="EMBL" id="UINC01154684">
    <property type="protein sequence ID" value="SVD50106.1"/>
    <property type="molecule type" value="Genomic_DNA"/>
</dbReference>
<dbReference type="SUPFAM" id="SSF46626">
    <property type="entry name" value="Cytochrome c"/>
    <property type="match status" value="1"/>
</dbReference>
<dbReference type="PROSITE" id="PS51257">
    <property type="entry name" value="PROKAR_LIPOPROTEIN"/>
    <property type="match status" value="1"/>
</dbReference>
<dbReference type="PANTHER" id="PTHR40394:SF2">
    <property type="entry name" value="QUINOL:CYTOCHROME C OXIDOREDUCTASE MEMBRANE PROTEIN"/>
    <property type="match status" value="1"/>
</dbReference>
<proteinExistence type="predicted"/>
<evidence type="ECO:0000313" key="1">
    <source>
        <dbReference type="EMBL" id="SVD50106.1"/>
    </source>
</evidence>
<organism evidence="1">
    <name type="scientific">marine metagenome</name>
    <dbReference type="NCBI Taxonomy" id="408172"/>
    <lineage>
        <taxon>unclassified sequences</taxon>
        <taxon>metagenomes</taxon>
        <taxon>ecological metagenomes</taxon>
    </lineage>
</organism>
<accession>A0A382VU31</accession>